<name>A0A849CCX7_9NOCA</name>
<evidence type="ECO:0000313" key="1">
    <source>
        <dbReference type="EMBL" id="NNH73967.1"/>
    </source>
</evidence>
<accession>A0A849CCX7</accession>
<protein>
    <submittedName>
        <fullName evidence="1">Uncharacterized protein</fullName>
    </submittedName>
</protein>
<evidence type="ECO:0000313" key="2">
    <source>
        <dbReference type="Proteomes" id="UP000586827"/>
    </source>
</evidence>
<reference evidence="1 2" key="1">
    <citation type="submission" date="2020-05" db="EMBL/GenBank/DDBJ databases">
        <title>MicrobeNet Type strains.</title>
        <authorList>
            <person name="Nicholson A.C."/>
        </authorList>
    </citation>
    <scope>NUCLEOTIDE SEQUENCE [LARGE SCALE GENOMIC DNA]</scope>
    <source>
        <strain evidence="1 2">JCM 3224</strain>
    </source>
</reference>
<organism evidence="1 2">
    <name type="scientific">Nocardia uniformis</name>
    <dbReference type="NCBI Taxonomy" id="53432"/>
    <lineage>
        <taxon>Bacteria</taxon>
        <taxon>Bacillati</taxon>
        <taxon>Actinomycetota</taxon>
        <taxon>Actinomycetes</taxon>
        <taxon>Mycobacteriales</taxon>
        <taxon>Nocardiaceae</taxon>
        <taxon>Nocardia</taxon>
    </lineage>
</organism>
<keyword evidence="2" id="KW-1185">Reference proteome</keyword>
<dbReference type="AlphaFoldDB" id="A0A849CCX7"/>
<comment type="caution">
    <text evidence="1">The sequence shown here is derived from an EMBL/GenBank/DDBJ whole genome shotgun (WGS) entry which is preliminary data.</text>
</comment>
<dbReference type="EMBL" id="JABELX010000012">
    <property type="protein sequence ID" value="NNH73967.1"/>
    <property type="molecule type" value="Genomic_DNA"/>
</dbReference>
<dbReference type="Proteomes" id="UP000586827">
    <property type="component" value="Unassembled WGS sequence"/>
</dbReference>
<proteinExistence type="predicted"/>
<sequence length="470" mass="49995">MSQMQYIPTRSVFATWDISSLPDKAKEVLQAGQDIEMAVHTLRDNCTNMPEMRAWEGEGHTAAVDMLTRTANHAGEFADIAYDRNTFGHQGVGNIVDLAFHSLSSVKTRLDSMVETIEKGPLEVDDLWVVVLKSASMDDARFQVLKQAQTAMQNQLNPLVTELGAADSKVRSMLAYLVGQINKDVEMDPTRVTFGPDFLQPSGVPDPSTEQGRADQELLQQQAAATTVSDTQVSGPDENYMTTTKLTMQDGSVMVVEHTPSYWDTTVVRQYDPTGKLVSTSTTSRETTGSGIVRTTNEIPGEMKVEVWQRGDQTGGTVTDLATGKTYPIPDSKAIFDPSSGNSEFFTHPYLTSLGGGMSALETYSGEALKNGRGVPMLDASQTGKLHIGAKAVGPGLSLAVTGWDVINAGTAHEKCVAGTSGLAGTAGGSLGGFVGGKYAAWPGALIGAAFGTWTFGAAGTYLGENVVCK</sequence>
<dbReference type="RefSeq" id="WP_067516526.1">
    <property type="nucleotide sequence ID" value="NZ_JABELX010000012.1"/>
</dbReference>
<gene>
    <name evidence="1" type="ORF">HLB23_29635</name>
</gene>